<sequence length="318" mass="34312">MQDIRVSYKQDGFGNEIFARVAWSHGTPPSDSKPIVLVFHGGGLIVGSADIVPRPQIEWLVNNGFLVVIPNYRLVPQVNGQVSYADCEEAYDWAVSTLPDIMSATHGVTIDSGRVVTMGHSVGGSIALHVAAHKHVKAVAAFYPSLYLSDTSTTSHKPTNVPPFGMMPDFEPTPDDWATIKPVNKQLSEAPLGIPGLPPSPRTKWQMSILKNGQWAKIACPDVDYAALDPVARQENIFPPTIIVQGDADNVPGSSLALAERATQDLKARGTDVRLYVVPEATHMFDLPPMVGTSDLGPKWQAVVEGLSLLKSSVQECS</sequence>
<name>A0A1V8T8D1_9PEZI</name>
<dbReference type="PANTHER" id="PTHR48081">
    <property type="entry name" value="AB HYDROLASE SUPERFAMILY PROTEIN C4A8.06C"/>
    <property type="match status" value="1"/>
</dbReference>
<dbReference type="InterPro" id="IPR013094">
    <property type="entry name" value="AB_hydrolase_3"/>
</dbReference>
<evidence type="ECO:0000259" key="2">
    <source>
        <dbReference type="Pfam" id="PF07859"/>
    </source>
</evidence>
<dbReference type="InterPro" id="IPR029058">
    <property type="entry name" value="AB_hydrolase_fold"/>
</dbReference>
<dbReference type="Pfam" id="PF07859">
    <property type="entry name" value="Abhydrolase_3"/>
    <property type="match status" value="1"/>
</dbReference>
<evidence type="ECO:0000313" key="4">
    <source>
        <dbReference type="Proteomes" id="UP000192596"/>
    </source>
</evidence>
<dbReference type="Proteomes" id="UP000192596">
    <property type="component" value="Unassembled WGS sequence"/>
</dbReference>
<evidence type="ECO:0000256" key="1">
    <source>
        <dbReference type="ARBA" id="ARBA00022801"/>
    </source>
</evidence>
<dbReference type="Gene3D" id="3.40.50.1820">
    <property type="entry name" value="alpha/beta hydrolase"/>
    <property type="match status" value="1"/>
</dbReference>
<keyword evidence="4" id="KW-1185">Reference proteome</keyword>
<proteinExistence type="predicted"/>
<dbReference type="GO" id="GO:0016787">
    <property type="term" value="F:hydrolase activity"/>
    <property type="evidence" value="ECO:0007669"/>
    <property type="project" value="UniProtKB-KW"/>
</dbReference>
<reference evidence="4" key="1">
    <citation type="submission" date="2017-03" db="EMBL/GenBank/DDBJ databases">
        <title>Genomes of endolithic fungi from Antarctica.</title>
        <authorList>
            <person name="Coleine C."/>
            <person name="Masonjones S."/>
            <person name="Stajich J.E."/>
        </authorList>
    </citation>
    <scope>NUCLEOTIDE SEQUENCE [LARGE SCALE GENOMIC DNA]</scope>
    <source>
        <strain evidence="4">CCFEE 5527</strain>
    </source>
</reference>
<accession>A0A1V8T8D1</accession>
<dbReference type="EMBL" id="NAJO01000014">
    <property type="protein sequence ID" value="OQO07432.1"/>
    <property type="molecule type" value="Genomic_DNA"/>
</dbReference>
<comment type="caution">
    <text evidence="3">The sequence shown here is derived from an EMBL/GenBank/DDBJ whole genome shotgun (WGS) entry which is preliminary data.</text>
</comment>
<dbReference type="OrthoDB" id="19653at2759"/>
<protein>
    <recommendedName>
        <fullName evidence="2">Alpha/beta hydrolase fold-3 domain-containing protein</fullName>
    </recommendedName>
</protein>
<dbReference type="SUPFAM" id="SSF53474">
    <property type="entry name" value="alpha/beta-Hydrolases"/>
    <property type="match status" value="1"/>
</dbReference>
<dbReference type="AlphaFoldDB" id="A0A1V8T8D1"/>
<dbReference type="InParanoid" id="A0A1V8T8D1"/>
<keyword evidence="1" id="KW-0378">Hydrolase</keyword>
<organism evidence="3 4">
    <name type="scientific">Cryoendolithus antarcticus</name>
    <dbReference type="NCBI Taxonomy" id="1507870"/>
    <lineage>
        <taxon>Eukaryota</taxon>
        <taxon>Fungi</taxon>
        <taxon>Dikarya</taxon>
        <taxon>Ascomycota</taxon>
        <taxon>Pezizomycotina</taxon>
        <taxon>Dothideomycetes</taxon>
        <taxon>Dothideomycetidae</taxon>
        <taxon>Cladosporiales</taxon>
        <taxon>Cladosporiaceae</taxon>
        <taxon>Cryoendolithus</taxon>
    </lineage>
</organism>
<feature type="domain" description="Alpha/beta hydrolase fold-3" evidence="2">
    <location>
        <begin position="36"/>
        <end position="156"/>
    </location>
</feature>
<evidence type="ECO:0000313" key="3">
    <source>
        <dbReference type="EMBL" id="OQO07432.1"/>
    </source>
</evidence>
<dbReference type="STRING" id="1507870.A0A1V8T8D1"/>
<gene>
    <name evidence="3" type="ORF">B0A48_07129</name>
</gene>
<dbReference type="InterPro" id="IPR050300">
    <property type="entry name" value="GDXG_lipolytic_enzyme"/>
</dbReference>